<organism evidence="1 2">
    <name type="scientific">Didymella pomorum</name>
    <dbReference type="NCBI Taxonomy" id="749634"/>
    <lineage>
        <taxon>Eukaryota</taxon>
        <taxon>Fungi</taxon>
        <taxon>Dikarya</taxon>
        <taxon>Ascomycota</taxon>
        <taxon>Pezizomycotina</taxon>
        <taxon>Dothideomycetes</taxon>
        <taxon>Pleosporomycetidae</taxon>
        <taxon>Pleosporales</taxon>
        <taxon>Pleosporineae</taxon>
        <taxon>Didymellaceae</taxon>
        <taxon>Didymella</taxon>
    </lineage>
</organism>
<dbReference type="Proteomes" id="UP001140510">
    <property type="component" value="Unassembled WGS sequence"/>
</dbReference>
<proteinExistence type="predicted"/>
<accession>A0A9W8ZFL4</accession>
<evidence type="ECO:0000313" key="2">
    <source>
        <dbReference type="Proteomes" id="UP001140510"/>
    </source>
</evidence>
<name>A0A9W8ZFL4_9PLEO</name>
<dbReference type="OrthoDB" id="3777999at2759"/>
<keyword evidence="2" id="KW-1185">Reference proteome</keyword>
<gene>
    <name evidence="1" type="ORF">N0V91_005312</name>
</gene>
<sequence length="256" mass="28294">MFKDIVESDLSIAKQTHSTTQCFLVHPLNDLDPNGSFLSSYAQPPSSAFNMDLNLALTFVSGYLQGSLTTIKAVYPEGCDGLQMPFCVLETTQAGANTRAQALQRRYPEGEVGIAILDFAALQREKLVVSAAHAFDFLRVSRTDFWCGRKLLAWAEGDGEELSAKAFRNAVLRVHEWKDMGVATDSESMEEELEVAAETPLPEDEDEKQWAKWMDAAEKLDSGVVSRAASKESKGVQVTTSEIGLTRDEYPRFLSL</sequence>
<dbReference type="AlphaFoldDB" id="A0A9W8ZFL4"/>
<comment type="caution">
    <text evidence="1">The sequence shown here is derived from an EMBL/GenBank/DDBJ whole genome shotgun (WGS) entry which is preliminary data.</text>
</comment>
<dbReference type="EMBL" id="JAPEVA010000035">
    <property type="protein sequence ID" value="KAJ4405362.1"/>
    <property type="molecule type" value="Genomic_DNA"/>
</dbReference>
<reference evidence="1" key="1">
    <citation type="submission" date="2022-10" db="EMBL/GenBank/DDBJ databases">
        <title>Tapping the CABI collections for fungal endophytes: first genome assemblies for Collariella, Neodidymelliopsis, Ascochyta clinopodiicola, Didymella pomorum, Didymosphaeria variabile, Neocosmospora piperis and Neocucurbitaria cava.</title>
        <authorList>
            <person name="Hill R."/>
        </authorList>
    </citation>
    <scope>NUCLEOTIDE SEQUENCE</scope>
    <source>
        <strain evidence="1">IMI 355091</strain>
    </source>
</reference>
<evidence type="ECO:0000313" key="1">
    <source>
        <dbReference type="EMBL" id="KAJ4405362.1"/>
    </source>
</evidence>
<protein>
    <submittedName>
        <fullName evidence="1">Uncharacterized protein</fullName>
    </submittedName>
</protein>